<keyword evidence="1" id="KW-1133">Transmembrane helix</keyword>
<dbReference type="AlphaFoldDB" id="A0A3F3PVI1"/>
<proteinExistence type="predicted"/>
<organism evidence="2 3">
    <name type="scientific">Aspergillus welwitschiae</name>
    <dbReference type="NCBI Taxonomy" id="1341132"/>
    <lineage>
        <taxon>Eukaryota</taxon>
        <taxon>Fungi</taxon>
        <taxon>Dikarya</taxon>
        <taxon>Ascomycota</taxon>
        <taxon>Pezizomycotina</taxon>
        <taxon>Eurotiomycetes</taxon>
        <taxon>Eurotiomycetidae</taxon>
        <taxon>Eurotiales</taxon>
        <taxon>Aspergillaceae</taxon>
        <taxon>Aspergillus</taxon>
        <taxon>Aspergillus subgen. Circumdati</taxon>
    </lineage>
</organism>
<evidence type="ECO:0000256" key="1">
    <source>
        <dbReference type="SAM" id="Phobius"/>
    </source>
</evidence>
<gene>
    <name evidence="2" type="ORF">BDQ94DRAFT_147748</name>
</gene>
<reference evidence="2 3" key="1">
    <citation type="submission" date="2018-07" db="EMBL/GenBank/DDBJ databases">
        <title>The genomes of Aspergillus section Nigri reveals drivers in fungal speciation.</title>
        <authorList>
            <consortium name="DOE Joint Genome Institute"/>
            <person name="Vesth T.C."/>
            <person name="Nybo J."/>
            <person name="Theobald S."/>
            <person name="Brandl J."/>
            <person name="Frisvad J.C."/>
            <person name="Nielsen K.F."/>
            <person name="Lyhne E.K."/>
            <person name="Kogle M.E."/>
            <person name="Kuo A."/>
            <person name="Riley R."/>
            <person name="Clum A."/>
            <person name="Nolan M."/>
            <person name="Lipzen A."/>
            <person name="Salamov A."/>
            <person name="Henrissat B."/>
            <person name="Wiebenga A."/>
            <person name="De vries R.P."/>
            <person name="Grigoriev I.V."/>
            <person name="Mortensen U.H."/>
            <person name="Andersen M.R."/>
            <person name="Baker S.E."/>
        </authorList>
    </citation>
    <scope>NUCLEOTIDE SEQUENCE [LARGE SCALE GENOMIC DNA]</scope>
    <source>
        <strain evidence="2 3">CBS 139.54b</strain>
    </source>
</reference>
<evidence type="ECO:0000313" key="2">
    <source>
        <dbReference type="EMBL" id="RDH30937.1"/>
    </source>
</evidence>
<sequence length="56" mass="6331">MPKNCHLPCQSDLFVSLLVPGNPCVFGFPWITHQLLLTLAFPGLRVLFASNLLRYM</sequence>
<keyword evidence="3" id="KW-1185">Reference proteome</keyword>
<dbReference type="EMBL" id="KZ852057">
    <property type="protein sequence ID" value="RDH30937.1"/>
    <property type="molecule type" value="Genomic_DNA"/>
</dbReference>
<dbReference type="GeneID" id="38135428"/>
<name>A0A3F3PVI1_9EURO</name>
<keyword evidence="1" id="KW-0472">Membrane</keyword>
<accession>A0A3F3PVI1</accession>
<evidence type="ECO:0000313" key="3">
    <source>
        <dbReference type="Proteomes" id="UP000253729"/>
    </source>
</evidence>
<protein>
    <submittedName>
        <fullName evidence="2">Uncharacterized protein</fullName>
    </submittedName>
</protein>
<keyword evidence="1" id="KW-0812">Transmembrane</keyword>
<dbReference type="RefSeq" id="XP_026623959.1">
    <property type="nucleotide sequence ID" value="XM_026767072.1"/>
</dbReference>
<dbReference type="Proteomes" id="UP000253729">
    <property type="component" value="Unassembled WGS sequence"/>
</dbReference>
<feature type="transmembrane region" description="Helical" evidence="1">
    <location>
        <begin position="35"/>
        <end position="53"/>
    </location>
</feature>